<dbReference type="STRING" id="316067.Geob_3486"/>
<dbReference type="SUPFAM" id="SSF109998">
    <property type="entry name" value="Triger factor/SurA peptide-binding domain-like"/>
    <property type="match status" value="1"/>
</dbReference>
<dbReference type="KEGG" id="geo:Geob_3486"/>
<dbReference type="Pfam" id="PF13624">
    <property type="entry name" value="SurA_N_3"/>
    <property type="match status" value="1"/>
</dbReference>
<evidence type="ECO:0000256" key="5">
    <source>
        <dbReference type="ARBA" id="ARBA00022989"/>
    </source>
</evidence>
<sequence>MLGIMRKYKQSVLIKIVFCIIVLSFVGTIFLVWGRGDETTGGDFAAKVNGTKISMDDYLKNYDRMKSLYQQIYGQAMTPDLEKQLGIRKMAINSLIDNALIVKEAKRMGIAVNKDEIANEIAKVPAFQKDGVFNFDQYTQMLKAYRMTPANFEEGQEQEMLVKKAREKVKERATVSDQDLQQAFNKQNDKVDLSFISFSPSDVKNEVKVTDQDLTTYLQGHEKEFQTPEKVSIAYALVSPSRFSSKATVTDEEAETYYRKNIDRYQGKGGILPFAEVKDRAKADAIKQKGTREAYETVADTINKNLKGGDIKAAAASLGVKVDETPLFTAKTAPAPLADEGEVIKRAFLLKQGELGGPIETAKGIYIIKVMEKKPAAVPPLAEIKGQLTQKVTEEKARELAKKKAEEALAQLAKGTGTVKTQETGAFAYAANGVIPRIGTSPDLMEAAFNLTAAAPTPKNTFKAGDRWYAVKLKQRIELNRADFQKNKEQIRQTLLPKKQQEALDNWMKELKAKAKIQINPSILSD</sequence>
<dbReference type="Gene3D" id="3.10.50.40">
    <property type="match status" value="1"/>
</dbReference>
<keyword evidence="11 14" id="KW-0413">Isomerase</keyword>
<keyword evidence="15" id="KW-1185">Reference proteome</keyword>
<dbReference type="PANTHER" id="PTHR47529:SF1">
    <property type="entry name" value="PERIPLASMIC CHAPERONE PPID"/>
    <property type="match status" value="1"/>
</dbReference>
<dbReference type="PANTHER" id="PTHR47529">
    <property type="entry name" value="PEPTIDYL-PROLYL CIS-TRANS ISOMERASE D"/>
    <property type="match status" value="1"/>
</dbReference>
<keyword evidence="11" id="KW-0697">Rotamase</keyword>
<dbReference type="Gene3D" id="1.10.4030.10">
    <property type="entry name" value="Porin chaperone SurA, peptide-binding domain"/>
    <property type="match status" value="1"/>
</dbReference>
<evidence type="ECO:0000256" key="7">
    <source>
        <dbReference type="ARBA" id="ARBA00023186"/>
    </source>
</evidence>
<dbReference type="PROSITE" id="PS50198">
    <property type="entry name" value="PPIC_PPIASE_2"/>
    <property type="match status" value="1"/>
</dbReference>
<keyword evidence="2" id="KW-1003">Cell membrane</keyword>
<keyword evidence="6 12" id="KW-0472">Membrane</keyword>
<evidence type="ECO:0000256" key="3">
    <source>
        <dbReference type="ARBA" id="ARBA00022519"/>
    </source>
</evidence>
<dbReference type="GO" id="GO:0005886">
    <property type="term" value="C:plasma membrane"/>
    <property type="evidence" value="ECO:0007669"/>
    <property type="project" value="UniProtKB-SubCell"/>
</dbReference>
<dbReference type="InterPro" id="IPR046357">
    <property type="entry name" value="PPIase_dom_sf"/>
</dbReference>
<dbReference type="InterPro" id="IPR000297">
    <property type="entry name" value="PPIase_PpiC"/>
</dbReference>
<gene>
    <name evidence="14" type="ordered locus">Geob_3486</name>
</gene>
<evidence type="ECO:0000256" key="1">
    <source>
        <dbReference type="ARBA" id="ARBA00004382"/>
    </source>
</evidence>
<evidence type="ECO:0000313" key="14">
    <source>
        <dbReference type="EMBL" id="ACM21829.1"/>
    </source>
</evidence>
<evidence type="ECO:0000256" key="2">
    <source>
        <dbReference type="ARBA" id="ARBA00022475"/>
    </source>
</evidence>
<organism evidence="14 15">
    <name type="scientific">Geotalea daltonii (strain DSM 22248 / JCM 15807 / FRC-32)</name>
    <name type="common">Geobacter daltonii</name>
    <dbReference type="NCBI Taxonomy" id="316067"/>
    <lineage>
        <taxon>Bacteria</taxon>
        <taxon>Pseudomonadati</taxon>
        <taxon>Thermodesulfobacteriota</taxon>
        <taxon>Desulfuromonadia</taxon>
        <taxon>Geobacterales</taxon>
        <taxon>Geobacteraceae</taxon>
        <taxon>Geotalea</taxon>
    </lineage>
</organism>
<dbReference type="GO" id="GO:0003755">
    <property type="term" value="F:peptidyl-prolyl cis-trans isomerase activity"/>
    <property type="evidence" value="ECO:0007669"/>
    <property type="project" value="UniProtKB-KW"/>
</dbReference>
<comment type="similarity">
    <text evidence="8">Belongs to the PpiD chaperone family.</text>
</comment>
<proteinExistence type="inferred from homology"/>
<evidence type="ECO:0000259" key="13">
    <source>
        <dbReference type="PROSITE" id="PS50198"/>
    </source>
</evidence>
<evidence type="ECO:0000313" key="15">
    <source>
        <dbReference type="Proteomes" id="UP000007721"/>
    </source>
</evidence>
<evidence type="ECO:0000256" key="9">
    <source>
        <dbReference type="ARBA" id="ARBA00040743"/>
    </source>
</evidence>
<dbReference type="Pfam" id="PF13145">
    <property type="entry name" value="Rotamase_2"/>
    <property type="match status" value="1"/>
</dbReference>
<dbReference type="EMBL" id="CP001390">
    <property type="protein sequence ID" value="ACM21829.1"/>
    <property type="molecule type" value="Genomic_DNA"/>
</dbReference>
<protein>
    <recommendedName>
        <fullName evidence="9">Periplasmic chaperone PpiD</fullName>
    </recommendedName>
    <alternativeName>
        <fullName evidence="10">Periplasmic folding chaperone</fullName>
    </alternativeName>
</protein>
<dbReference type="RefSeq" id="WP_012648557.1">
    <property type="nucleotide sequence ID" value="NC_011979.1"/>
</dbReference>
<comment type="subcellular location">
    <subcellularLocation>
        <location evidence="1">Cell inner membrane</location>
        <topology evidence="1">Single-pass type II membrane protein</topology>
        <orientation evidence="1">Periplasmic side</orientation>
    </subcellularLocation>
</comment>
<reference evidence="14 15" key="1">
    <citation type="submission" date="2009-01" db="EMBL/GenBank/DDBJ databases">
        <title>Complete sequence of Geobacter sp. FRC-32.</title>
        <authorList>
            <consortium name="US DOE Joint Genome Institute"/>
            <person name="Lucas S."/>
            <person name="Copeland A."/>
            <person name="Lapidus A."/>
            <person name="Glavina del Rio T."/>
            <person name="Dalin E."/>
            <person name="Tice H."/>
            <person name="Bruce D."/>
            <person name="Goodwin L."/>
            <person name="Pitluck S."/>
            <person name="Saunders E."/>
            <person name="Brettin T."/>
            <person name="Detter J.C."/>
            <person name="Han C."/>
            <person name="Larimer F."/>
            <person name="Land M."/>
            <person name="Hauser L."/>
            <person name="Kyrpides N."/>
            <person name="Ovchinnikova G."/>
            <person name="Kostka J."/>
            <person name="Richardson P."/>
        </authorList>
    </citation>
    <scope>NUCLEOTIDE SEQUENCE [LARGE SCALE GENOMIC DNA]</scope>
    <source>
        <strain evidence="15">DSM 22248 / JCM 15807 / FRC-32</strain>
    </source>
</reference>
<accession>B9M5S0</accession>
<evidence type="ECO:0000256" key="11">
    <source>
        <dbReference type="PROSITE-ProRule" id="PRU00278"/>
    </source>
</evidence>
<keyword evidence="5 12" id="KW-1133">Transmembrane helix</keyword>
<name>B9M5S0_GEODF</name>
<dbReference type="Proteomes" id="UP000007721">
    <property type="component" value="Chromosome"/>
</dbReference>
<evidence type="ECO:0000256" key="6">
    <source>
        <dbReference type="ARBA" id="ARBA00023136"/>
    </source>
</evidence>
<keyword evidence="7" id="KW-0143">Chaperone</keyword>
<evidence type="ECO:0000256" key="4">
    <source>
        <dbReference type="ARBA" id="ARBA00022692"/>
    </source>
</evidence>
<feature type="transmembrane region" description="Helical" evidence="12">
    <location>
        <begin position="12"/>
        <end position="33"/>
    </location>
</feature>
<feature type="domain" description="PpiC" evidence="13">
    <location>
        <begin position="228"/>
        <end position="372"/>
    </location>
</feature>
<dbReference type="AlphaFoldDB" id="B9M5S0"/>
<dbReference type="HOGENOM" id="CLU_023843_1_0_7"/>
<dbReference type="InterPro" id="IPR027304">
    <property type="entry name" value="Trigger_fact/SurA_dom_sf"/>
</dbReference>
<evidence type="ECO:0000256" key="8">
    <source>
        <dbReference type="ARBA" id="ARBA00038408"/>
    </source>
</evidence>
<evidence type="ECO:0000256" key="10">
    <source>
        <dbReference type="ARBA" id="ARBA00042775"/>
    </source>
</evidence>
<evidence type="ECO:0000256" key="12">
    <source>
        <dbReference type="SAM" id="Phobius"/>
    </source>
</evidence>
<dbReference type="OrthoDB" id="9812372at2"/>
<keyword evidence="3" id="KW-0997">Cell inner membrane</keyword>
<keyword evidence="4 12" id="KW-0812">Transmembrane</keyword>
<dbReference type="eggNOG" id="COG0760">
    <property type="taxonomic scope" value="Bacteria"/>
</dbReference>
<dbReference type="InterPro" id="IPR052029">
    <property type="entry name" value="PpiD_chaperone"/>
</dbReference>